<name>A0AA35Y736_LACSI</name>
<dbReference type="Proteomes" id="UP001177003">
    <property type="component" value="Chromosome 0"/>
</dbReference>
<organism evidence="2 3">
    <name type="scientific">Lactuca saligna</name>
    <name type="common">Willowleaf lettuce</name>
    <dbReference type="NCBI Taxonomy" id="75948"/>
    <lineage>
        <taxon>Eukaryota</taxon>
        <taxon>Viridiplantae</taxon>
        <taxon>Streptophyta</taxon>
        <taxon>Embryophyta</taxon>
        <taxon>Tracheophyta</taxon>
        <taxon>Spermatophyta</taxon>
        <taxon>Magnoliopsida</taxon>
        <taxon>eudicotyledons</taxon>
        <taxon>Gunneridae</taxon>
        <taxon>Pentapetalae</taxon>
        <taxon>asterids</taxon>
        <taxon>campanulids</taxon>
        <taxon>Asterales</taxon>
        <taxon>Asteraceae</taxon>
        <taxon>Cichorioideae</taxon>
        <taxon>Cichorieae</taxon>
        <taxon>Lactucinae</taxon>
        <taxon>Lactuca</taxon>
    </lineage>
</organism>
<evidence type="ECO:0000256" key="1">
    <source>
        <dbReference type="SAM" id="MobiDB-lite"/>
    </source>
</evidence>
<dbReference type="EMBL" id="OX465086">
    <property type="protein sequence ID" value="CAI9260298.1"/>
    <property type="molecule type" value="Genomic_DNA"/>
</dbReference>
<evidence type="ECO:0000313" key="2">
    <source>
        <dbReference type="EMBL" id="CAI9260298.1"/>
    </source>
</evidence>
<accession>A0AA35Y736</accession>
<dbReference type="AlphaFoldDB" id="A0AA35Y736"/>
<reference evidence="2" key="1">
    <citation type="submission" date="2023-04" db="EMBL/GenBank/DDBJ databases">
        <authorList>
            <person name="Vijverberg K."/>
            <person name="Xiong W."/>
            <person name="Schranz E."/>
        </authorList>
    </citation>
    <scope>NUCLEOTIDE SEQUENCE</scope>
</reference>
<sequence>MADSLLSSIATFHTTKIIVNDSSKFPFIGSIPETMYRCVFAASILIMEYKKLPFFGPRELTPEMQRFLDEADKLKKGGKKGIKKKEVHESPSFKLITPKKRKGKNVEPLAPNKRMLKEKVHK</sequence>
<gene>
    <name evidence="2" type="ORF">LSALG_LOCUS1137</name>
</gene>
<feature type="region of interest" description="Disordered" evidence="1">
    <location>
        <begin position="93"/>
        <end position="122"/>
    </location>
</feature>
<proteinExistence type="predicted"/>
<keyword evidence="3" id="KW-1185">Reference proteome</keyword>
<evidence type="ECO:0000313" key="3">
    <source>
        <dbReference type="Proteomes" id="UP001177003"/>
    </source>
</evidence>
<protein>
    <submittedName>
        <fullName evidence="2">Uncharacterized protein</fullName>
    </submittedName>
</protein>